<keyword evidence="1" id="KW-1133">Transmembrane helix</keyword>
<keyword evidence="1" id="KW-0812">Transmembrane</keyword>
<sequence>MPVPTVVMSVPATHVLVVTISVTAAVTLIVALMLRVVQVIVFGSGCSIRIMSVRG</sequence>
<evidence type="ECO:0000313" key="3">
    <source>
        <dbReference type="Proteomes" id="UP000321424"/>
    </source>
</evidence>
<dbReference type="AlphaFoldDB" id="A0A511M8Q6"/>
<protein>
    <submittedName>
        <fullName evidence="2">Uncharacterized protein</fullName>
    </submittedName>
</protein>
<organism evidence="2 3">
    <name type="scientific">Nocardia ninae NBRC 108245</name>
    <dbReference type="NCBI Taxonomy" id="1210091"/>
    <lineage>
        <taxon>Bacteria</taxon>
        <taxon>Bacillati</taxon>
        <taxon>Actinomycetota</taxon>
        <taxon>Actinomycetes</taxon>
        <taxon>Mycobacteriales</taxon>
        <taxon>Nocardiaceae</taxon>
        <taxon>Nocardia</taxon>
    </lineage>
</organism>
<keyword evidence="3" id="KW-1185">Reference proteome</keyword>
<evidence type="ECO:0000256" key="1">
    <source>
        <dbReference type="SAM" id="Phobius"/>
    </source>
</evidence>
<gene>
    <name evidence="2" type="ORF">NN4_10270</name>
</gene>
<reference evidence="2 3" key="1">
    <citation type="submission" date="2019-07" db="EMBL/GenBank/DDBJ databases">
        <title>Whole genome shotgun sequence of Nocardia ninae NBRC 108245.</title>
        <authorList>
            <person name="Hosoyama A."/>
            <person name="Uohara A."/>
            <person name="Ohji S."/>
            <person name="Ichikawa N."/>
        </authorList>
    </citation>
    <scope>NUCLEOTIDE SEQUENCE [LARGE SCALE GENOMIC DNA]</scope>
    <source>
        <strain evidence="2 3">NBRC 108245</strain>
    </source>
</reference>
<name>A0A511M8Q6_9NOCA</name>
<proteinExistence type="predicted"/>
<keyword evidence="1" id="KW-0472">Membrane</keyword>
<evidence type="ECO:0000313" key="2">
    <source>
        <dbReference type="EMBL" id="GEM36508.1"/>
    </source>
</evidence>
<dbReference type="RefSeq" id="WP_186818270.1">
    <property type="nucleotide sequence ID" value="NZ_BJXA01000003.1"/>
</dbReference>
<dbReference type="EMBL" id="BJXA01000003">
    <property type="protein sequence ID" value="GEM36508.1"/>
    <property type="molecule type" value="Genomic_DNA"/>
</dbReference>
<accession>A0A511M8Q6</accession>
<dbReference type="Proteomes" id="UP000321424">
    <property type="component" value="Unassembled WGS sequence"/>
</dbReference>
<feature type="transmembrane region" description="Helical" evidence="1">
    <location>
        <begin position="12"/>
        <end position="34"/>
    </location>
</feature>
<comment type="caution">
    <text evidence="2">The sequence shown here is derived from an EMBL/GenBank/DDBJ whole genome shotgun (WGS) entry which is preliminary data.</text>
</comment>